<sequence length="47" mass="5599">MIIKIVQTKKKTFAFLKSIEYNGKHKKENVYYISRSYYFQGLFTGDA</sequence>
<evidence type="ECO:0000313" key="1">
    <source>
        <dbReference type="EMBL" id="EEX78529.1"/>
    </source>
</evidence>
<dbReference type="Proteomes" id="UP000003505">
    <property type="component" value="Unassembled WGS sequence"/>
</dbReference>
<gene>
    <name evidence="1" type="ORF">SELSPUOL_00130</name>
</gene>
<comment type="caution">
    <text evidence="1">The sequence shown here is derived from an EMBL/GenBank/DDBJ whole genome shotgun (WGS) entry which is preliminary data.</text>
</comment>
<organism evidence="1 2">
    <name type="scientific">Selenomonas sputigena (strain ATCC 35185 / DSM 20758 / CCUG 44933 / VPI D19B-28)</name>
    <dbReference type="NCBI Taxonomy" id="546271"/>
    <lineage>
        <taxon>Bacteria</taxon>
        <taxon>Bacillati</taxon>
        <taxon>Bacillota</taxon>
        <taxon>Negativicutes</taxon>
        <taxon>Selenomonadales</taxon>
        <taxon>Selenomonadaceae</taxon>
        <taxon>Selenomonas</taxon>
    </lineage>
</organism>
<evidence type="ECO:0000313" key="2">
    <source>
        <dbReference type="Proteomes" id="UP000003505"/>
    </source>
</evidence>
<proteinExistence type="predicted"/>
<reference evidence="1 2" key="1">
    <citation type="submission" date="2009-09" db="EMBL/GenBank/DDBJ databases">
        <authorList>
            <person name="Weinstock G."/>
            <person name="Sodergren E."/>
            <person name="Clifton S."/>
            <person name="Fulton L."/>
            <person name="Fulton B."/>
            <person name="Courtney L."/>
            <person name="Fronick C."/>
            <person name="Harrison M."/>
            <person name="Strong C."/>
            <person name="Farmer C."/>
            <person name="Delahaunty K."/>
            <person name="Markovic C."/>
            <person name="Hall O."/>
            <person name="Minx P."/>
            <person name="Tomlinson C."/>
            <person name="Mitreva M."/>
            <person name="Nelson J."/>
            <person name="Hou S."/>
            <person name="Wollam A."/>
            <person name="Pepin K.H."/>
            <person name="Johnson M."/>
            <person name="Bhonagiri V."/>
            <person name="Nash W.E."/>
            <person name="Warren W."/>
            <person name="Chinwalla A."/>
            <person name="Mardis E.R."/>
            <person name="Wilson R.K."/>
        </authorList>
    </citation>
    <scope>NUCLEOTIDE SEQUENCE [LARGE SCALE GENOMIC DNA]</scope>
    <source>
        <strain evidence="2">ATCC 35185 / DSM 20758 / VPI D19B-28</strain>
    </source>
</reference>
<name>C9LRR3_SELS3</name>
<dbReference type="AlphaFoldDB" id="C9LRR3"/>
<protein>
    <submittedName>
        <fullName evidence="1">Uncharacterized protein</fullName>
    </submittedName>
</protein>
<dbReference type="EMBL" id="ACKP02000002">
    <property type="protein sequence ID" value="EEX78529.1"/>
    <property type="molecule type" value="Genomic_DNA"/>
</dbReference>
<accession>C9LRR3</accession>